<evidence type="ECO:0000259" key="2">
    <source>
        <dbReference type="PROSITE" id="PS50110"/>
    </source>
</evidence>
<dbReference type="Proteomes" id="UP000585609">
    <property type="component" value="Unassembled WGS sequence"/>
</dbReference>
<name>A0A6V8NUB1_9ACTN</name>
<dbReference type="Pfam" id="PF00072">
    <property type="entry name" value="Response_reg"/>
    <property type="match status" value="1"/>
</dbReference>
<dbReference type="InterPro" id="IPR001789">
    <property type="entry name" value="Sig_transdc_resp-reg_receiver"/>
</dbReference>
<dbReference type="SUPFAM" id="SSF52172">
    <property type="entry name" value="CheY-like"/>
    <property type="match status" value="1"/>
</dbReference>
<dbReference type="Gene3D" id="3.40.50.2300">
    <property type="match status" value="1"/>
</dbReference>
<comment type="caution">
    <text evidence="5">The sequence shown here is derived from an EMBL/GenBank/DDBJ whole genome shotgun (WGS) entry which is preliminary data.</text>
</comment>
<dbReference type="PROSITE" id="PS50110">
    <property type="entry name" value="RESPONSE_REGULATORY"/>
    <property type="match status" value="1"/>
</dbReference>
<dbReference type="GO" id="GO:0003723">
    <property type="term" value="F:RNA binding"/>
    <property type="evidence" value="ECO:0007669"/>
    <property type="project" value="InterPro"/>
</dbReference>
<keyword evidence="1" id="KW-0597">Phosphoprotein</keyword>
<dbReference type="EMBL" id="BLRW01000175">
    <property type="protein sequence ID" value="GFP23717.1"/>
    <property type="molecule type" value="Genomic_DNA"/>
</dbReference>
<reference evidence="6 7" key="1">
    <citation type="journal article" date="2020" name="Front. Microbiol.">
        <title>Single-cell genomics of novel Actinobacteria with the Wood-Ljungdahl pathway discovered in a serpentinizing system.</title>
        <authorList>
            <person name="Merino N."/>
            <person name="Kawai M."/>
            <person name="Boyd E.S."/>
            <person name="Colman D.R."/>
            <person name="McGlynn S.E."/>
            <person name="Nealson K.H."/>
            <person name="Kurokawa K."/>
            <person name="Hongoh Y."/>
        </authorList>
    </citation>
    <scope>NUCLEOTIDE SEQUENCE [LARGE SCALE GENOMIC DNA]</scope>
    <source>
        <strain evidence="4 6">S03</strain>
        <strain evidence="5 7">S09_30</strain>
    </source>
</reference>
<proteinExistence type="predicted"/>
<dbReference type="PANTHER" id="PTHR43367:SF1">
    <property type="entry name" value="TWO-COMPONENT RESPONSE REGULATOR-LIKE APRR6-RELATED"/>
    <property type="match status" value="1"/>
</dbReference>
<dbReference type="SMART" id="SM01012">
    <property type="entry name" value="ANTAR"/>
    <property type="match status" value="1"/>
</dbReference>
<dbReference type="GO" id="GO:0000160">
    <property type="term" value="P:phosphorelay signal transduction system"/>
    <property type="evidence" value="ECO:0007669"/>
    <property type="project" value="InterPro"/>
</dbReference>
<dbReference type="InterPro" id="IPR008327">
    <property type="entry name" value="Sig_transdc_resp-reg_antiterm"/>
</dbReference>
<dbReference type="RefSeq" id="WP_176236911.1">
    <property type="nucleotide sequence ID" value="NZ_BLRU01000064.1"/>
</dbReference>
<dbReference type="InterPro" id="IPR011006">
    <property type="entry name" value="CheY-like_superfamily"/>
</dbReference>
<dbReference type="PANTHER" id="PTHR43367">
    <property type="match status" value="1"/>
</dbReference>
<dbReference type="Proteomes" id="UP000574717">
    <property type="component" value="Unassembled WGS sequence"/>
</dbReference>
<dbReference type="PIRSF" id="PIRSF036382">
    <property type="entry name" value="RR_antiterm"/>
    <property type="match status" value="1"/>
</dbReference>
<evidence type="ECO:0000256" key="1">
    <source>
        <dbReference type="PROSITE-ProRule" id="PRU00169"/>
    </source>
</evidence>
<dbReference type="InterPro" id="IPR036388">
    <property type="entry name" value="WH-like_DNA-bd_sf"/>
</dbReference>
<feature type="domain" description="Response regulatory" evidence="2">
    <location>
        <begin position="5"/>
        <end position="119"/>
    </location>
</feature>
<evidence type="ECO:0000313" key="7">
    <source>
        <dbReference type="Proteomes" id="UP000585609"/>
    </source>
</evidence>
<dbReference type="FunFam" id="1.10.10.10:FF:000157">
    <property type="entry name" value="Response regulator receiver"/>
    <property type="match status" value="1"/>
</dbReference>
<evidence type="ECO:0000313" key="4">
    <source>
        <dbReference type="EMBL" id="GFP19345.1"/>
    </source>
</evidence>
<evidence type="ECO:0000313" key="6">
    <source>
        <dbReference type="Proteomes" id="UP000574717"/>
    </source>
</evidence>
<gene>
    <name evidence="4" type="ORF">HKBW3S03_00850</name>
    <name evidence="5" type="ORF">HKBW3S09_01182</name>
</gene>
<organism evidence="5 7">
    <name type="scientific">Candidatus Hakubella thermalkaliphila</name>
    <dbReference type="NCBI Taxonomy" id="2754717"/>
    <lineage>
        <taxon>Bacteria</taxon>
        <taxon>Bacillati</taxon>
        <taxon>Actinomycetota</taxon>
        <taxon>Actinomycetota incertae sedis</taxon>
        <taxon>Candidatus Hakubellales</taxon>
        <taxon>Candidatus Hakubellaceae</taxon>
        <taxon>Candidatus Hakubella</taxon>
    </lineage>
</organism>
<evidence type="ECO:0000313" key="5">
    <source>
        <dbReference type="EMBL" id="GFP23717.1"/>
    </source>
</evidence>
<dbReference type="Gene3D" id="1.10.10.10">
    <property type="entry name" value="Winged helix-like DNA-binding domain superfamily/Winged helix DNA-binding domain"/>
    <property type="match status" value="1"/>
</dbReference>
<sequence>MKRLRVVVAEDEALIRLDLKEMLEEVGHMVVGEAGDGMSAVELAAKIKPDLVIADIKMPVMDGLEAAEKIIEQEICPVLILTAYSEKELVERASRAGVMSYLVKPFKKDDLLPAIEVAMARYEEVKDLEGKVKELEEGFETRKLVDRAKGILMDTQGLTEAQAFRRIQKLSMDRRISMKEIAKTIIEANKAL</sequence>
<feature type="modified residue" description="4-aspartylphosphate" evidence="1">
    <location>
        <position position="55"/>
    </location>
</feature>
<dbReference type="EMBL" id="BLRU01000064">
    <property type="protein sequence ID" value="GFP19345.1"/>
    <property type="molecule type" value="Genomic_DNA"/>
</dbReference>
<dbReference type="AlphaFoldDB" id="A0A6V8NUB1"/>
<feature type="domain" description="ANTAR" evidence="3">
    <location>
        <begin position="125"/>
        <end position="186"/>
    </location>
</feature>
<protein>
    <submittedName>
        <fullName evidence="5">Two-component system, response regulator PdtaR</fullName>
    </submittedName>
</protein>
<dbReference type="InterPro" id="IPR005561">
    <property type="entry name" value="ANTAR"/>
</dbReference>
<dbReference type="Pfam" id="PF03861">
    <property type="entry name" value="ANTAR"/>
    <property type="match status" value="1"/>
</dbReference>
<evidence type="ECO:0000259" key="3">
    <source>
        <dbReference type="PROSITE" id="PS50921"/>
    </source>
</evidence>
<accession>A0A6V8NUB1</accession>
<dbReference type="PROSITE" id="PS50921">
    <property type="entry name" value="ANTAR"/>
    <property type="match status" value="1"/>
</dbReference>
<dbReference type="SMART" id="SM00448">
    <property type="entry name" value="REC"/>
    <property type="match status" value="1"/>
</dbReference>